<reference evidence="6" key="2">
    <citation type="journal article" date="2013" name="PLoS Genet.">
        <title>Comparative genome structure, secondary metabolite, and effector coding capacity across Cochliobolus pathogens.</title>
        <authorList>
            <person name="Condon B.J."/>
            <person name="Leng Y."/>
            <person name="Wu D."/>
            <person name="Bushley K.E."/>
            <person name="Ohm R.A."/>
            <person name="Otillar R."/>
            <person name="Martin J."/>
            <person name="Schackwitz W."/>
            <person name="Grimwood J."/>
            <person name="MohdZainudin N."/>
            <person name="Xue C."/>
            <person name="Wang R."/>
            <person name="Manning V.A."/>
            <person name="Dhillon B."/>
            <person name="Tu Z.J."/>
            <person name="Steffenson B.J."/>
            <person name="Salamov A."/>
            <person name="Sun H."/>
            <person name="Lowry S."/>
            <person name="LaButti K."/>
            <person name="Han J."/>
            <person name="Copeland A."/>
            <person name="Lindquist E."/>
            <person name="Barry K."/>
            <person name="Schmutz J."/>
            <person name="Baker S.E."/>
            <person name="Ciuffetti L.M."/>
            <person name="Grigoriev I.V."/>
            <person name="Zhong S."/>
            <person name="Turgeon B.G."/>
        </authorList>
    </citation>
    <scope>NUCLEOTIDE SEQUENCE [LARGE SCALE GENOMIC DNA]</scope>
    <source>
        <strain evidence="6">C5 / ATCC 48332 / race O</strain>
    </source>
</reference>
<name>M2VC51_COCH5</name>
<organism evidence="5 6">
    <name type="scientific">Cochliobolus heterostrophus (strain C5 / ATCC 48332 / race O)</name>
    <name type="common">Southern corn leaf blight fungus</name>
    <name type="synonym">Bipolaris maydis</name>
    <dbReference type="NCBI Taxonomy" id="701091"/>
    <lineage>
        <taxon>Eukaryota</taxon>
        <taxon>Fungi</taxon>
        <taxon>Dikarya</taxon>
        <taxon>Ascomycota</taxon>
        <taxon>Pezizomycotina</taxon>
        <taxon>Dothideomycetes</taxon>
        <taxon>Pleosporomycetidae</taxon>
        <taxon>Pleosporales</taxon>
        <taxon>Pleosporineae</taxon>
        <taxon>Pleosporaceae</taxon>
        <taxon>Bipolaris</taxon>
    </lineage>
</organism>
<evidence type="ECO:0008006" key="7">
    <source>
        <dbReference type="Google" id="ProtNLM"/>
    </source>
</evidence>
<dbReference type="Gene3D" id="1.10.630.10">
    <property type="entry name" value="Cytochrome P450"/>
    <property type="match status" value="1"/>
</dbReference>
<keyword evidence="2" id="KW-0479">Metal-binding</keyword>
<dbReference type="InterPro" id="IPR050364">
    <property type="entry name" value="Cytochrome_P450_fung"/>
</dbReference>
<accession>M2VC51</accession>
<evidence type="ECO:0000256" key="1">
    <source>
        <dbReference type="ARBA" id="ARBA00010617"/>
    </source>
</evidence>
<gene>
    <name evidence="5" type="ORF">COCHEDRAFT_1209386</name>
</gene>
<dbReference type="HOGENOM" id="CLU_1713068_0_0_1"/>
<dbReference type="GO" id="GO:0020037">
    <property type="term" value="F:heme binding"/>
    <property type="evidence" value="ECO:0007669"/>
    <property type="project" value="InterPro"/>
</dbReference>
<reference evidence="5 6" key="1">
    <citation type="journal article" date="2012" name="PLoS Pathog.">
        <title>Diverse lifestyles and strategies of plant pathogenesis encoded in the genomes of eighteen Dothideomycetes fungi.</title>
        <authorList>
            <person name="Ohm R.A."/>
            <person name="Feau N."/>
            <person name="Henrissat B."/>
            <person name="Schoch C.L."/>
            <person name="Horwitz B.A."/>
            <person name="Barry K.W."/>
            <person name="Condon B.J."/>
            <person name="Copeland A.C."/>
            <person name="Dhillon B."/>
            <person name="Glaser F."/>
            <person name="Hesse C.N."/>
            <person name="Kosti I."/>
            <person name="LaButti K."/>
            <person name="Lindquist E.A."/>
            <person name="Lucas S."/>
            <person name="Salamov A.A."/>
            <person name="Bradshaw R.E."/>
            <person name="Ciuffetti L."/>
            <person name="Hamelin R.C."/>
            <person name="Kema G.H.J."/>
            <person name="Lawrence C."/>
            <person name="Scott J.A."/>
            <person name="Spatafora J.W."/>
            <person name="Turgeon B.G."/>
            <person name="de Wit P.J.G.M."/>
            <person name="Zhong S."/>
            <person name="Goodwin S.B."/>
            <person name="Grigoriev I.V."/>
        </authorList>
    </citation>
    <scope>NUCLEOTIDE SEQUENCE [LARGE SCALE GENOMIC DNA]</scope>
    <source>
        <strain evidence="6">C5 / ATCC 48332 / race O</strain>
    </source>
</reference>
<keyword evidence="6" id="KW-1185">Reference proteome</keyword>
<dbReference type="Pfam" id="PF00067">
    <property type="entry name" value="p450"/>
    <property type="match status" value="1"/>
</dbReference>
<evidence type="ECO:0000256" key="3">
    <source>
        <dbReference type="ARBA" id="ARBA00023002"/>
    </source>
</evidence>
<dbReference type="GO" id="GO:0005506">
    <property type="term" value="F:iron ion binding"/>
    <property type="evidence" value="ECO:0007669"/>
    <property type="project" value="InterPro"/>
</dbReference>
<dbReference type="EMBL" id="KB445569">
    <property type="protein sequence ID" value="EMD97562.1"/>
    <property type="molecule type" value="Genomic_DNA"/>
</dbReference>
<evidence type="ECO:0000313" key="6">
    <source>
        <dbReference type="Proteomes" id="UP000016936"/>
    </source>
</evidence>
<dbReference type="InterPro" id="IPR001128">
    <property type="entry name" value="Cyt_P450"/>
</dbReference>
<dbReference type="InterPro" id="IPR036396">
    <property type="entry name" value="Cyt_P450_sf"/>
</dbReference>
<keyword evidence="3" id="KW-0560">Oxidoreductase</keyword>
<dbReference type="PANTHER" id="PTHR46300">
    <property type="entry name" value="P450, PUTATIVE (EUROFUNG)-RELATED-RELATED"/>
    <property type="match status" value="1"/>
</dbReference>
<evidence type="ECO:0000256" key="2">
    <source>
        <dbReference type="ARBA" id="ARBA00022723"/>
    </source>
</evidence>
<dbReference type="AlphaFoldDB" id="M2VC51"/>
<dbReference type="PANTHER" id="PTHR46300:SF12">
    <property type="entry name" value="P450, PUTATIVE (EUROFUNG)-RELATED"/>
    <property type="match status" value="1"/>
</dbReference>
<comment type="similarity">
    <text evidence="1">Belongs to the cytochrome P450 family.</text>
</comment>
<sequence length="153" mass="17238">MTDLMDKNQNSEFTEEEYYFISGFLIEAGSDTTRISISMALAGARAFPEWVERTQKQLDSVCGSQAKRLPEFSDMDSLPLAKAAIKESLRWKPAFSATGLSHALIKDDTFESFTFRAGTAVTFNSWVISHLDYEDPERFLDQDLDTPTKGYPS</sequence>
<dbReference type="eggNOG" id="KOG0156">
    <property type="taxonomic scope" value="Eukaryota"/>
</dbReference>
<proteinExistence type="inferred from homology"/>
<dbReference type="GO" id="GO:0004497">
    <property type="term" value="F:monooxygenase activity"/>
    <property type="evidence" value="ECO:0007669"/>
    <property type="project" value="InterPro"/>
</dbReference>
<evidence type="ECO:0000256" key="4">
    <source>
        <dbReference type="ARBA" id="ARBA00023004"/>
    </source>
</evidence>
<dbReference type="STRING" id="701091.M2VC51"/>
<keyword evidence="4" id="KW-0408">Iron</keyword>
<dbReference type="SUPFAM" id="SSF48264">
    <property type="entry name" value="Cytochrome P450"/>
    <property type="match status" value="1"/>
</dbReference>
<evidence type="ECO:0000313" key="5">
    <source>
        <dbReference type="EMBL" id="EMD97562.1"/>
    </source>
</evidence>
<protein>
    <recommendedName>
        <fullName evidence="7">Cytochrome P450</fullName>
    </recommendedName>
</protein>
<dbReference type="OMA" id="CASKEWG"/>
<dbReference type="Proteomes" id="UP000016936">
    <property type="component" value="Unassembled WGS sequence"/>
</dbReference>
<dbReference type="GO" id="GO:0016705">
    <property type="term" value="F:oxidoreductase activity, acting on paired donors, with incorporation or reduction of molecular oxygen"/>
    <property type="evidence" value="ECO:0007669"/>
    <property type="project" value="InterPro"/>
</dbReference>